<reference evidence="3 4" key="1">
    <citation type="submission" date="2016-11" db="EMBL/GenBank/DDBJ databases">
        <authorList>
            <person name="Jaros S."/>
            <person name="Januszkiewicz K."/>
            <person name="Wedrychowicz H."/>
        </authorList>
    </citation>
    <scope>NUCLEOTIDE SEQUENCE [LARGE SCALE GENOMIC DNA]</scope>
    <source>
        <strain evidence="3 4">DSM 8605</strain>
    </source>
</reference>
<sequence>MSKNRFFLILKVIIIVLLCFIGLFVFSLFKGPPFGGILAKNKILNYASAMYGDVQLVTKVDYNIKDQYYFAELSGGNNQNIKEIRYSLFENKLGDEVLMEKISTEFNSDFFVAKEFLQENIQITDGYIYTVIDANNKYTNKIEDLSLEQKLYILGIKNSDISIIEKESIKKPAEITRKIIDQLGDKYNITAVQIIYMDVNGVFQIVADNSNLSYSDLEKKTSKIQEIGEEDKLFIESLKLK</sequence>
<dbReference type="Proteomes" id="UP000184447">
    <property type="component" value="Unassembled WGS sequence"/>
</dbReference>
<dbReference type="EMBL" id="FQXM01000039">
    <property type="protein sequence ID" value="SHI04107.1"/>
    <property type="molecule type" value="Genomic_DNA"/>
</dbReference>
<accession>A0A1M5XW99</accession>
<dbReference type="OrthoDB" id="2834891at2"/>
<keyword evidence="4" id="KW-1185">Reference proteome</keyword>
<dbReference type="GO" id="GO:0008973">
    <property type="term" value="F:phosphopentomutase activity"/>
    <property type="evidence" value="ECO:0007669"/>
    <property type="project" value="InterPro"/>
</dbReference>
<keyword evidence="1" id="KW-1133">Transmembrane helix</keyword>
<dbReference type="SUPFAM" id="SSF143856">
    <property type="entry name" value="DeoB insert domain-like"/>
    <property type="match status" value="1"/>
</dbReference>
<feature type="domain" description="YfjL-like N-terminal" evidence="2">
    <location>
        <begin position="10"/>
        <end position="83"/>
    </location>
</feature>
<evidence type="ECO:0000313" key="3">
    <source>
        <dbReference type="EMBL" id="SHI04107.1"/>
    </source>
</evidence>
<dbReference type="RefSeq" id="WP_073340795.1">
    <property type="nucleotide sequence ID" value="NZ_FQXM01000039.1"/>
</dbReference>
<dbReference type="Pfam" id="PF25425">
    <property type="entry name" value="YfjL_N"/>
    <property type="match status" value="1"/>
</dbReference>
<organism evidence="3 4">
    <name type="scientific">Clostridium grantii DSM 8605</name>
    <dbReference type="NCBI Taxonomy" id="1121316"/>
    <lineage>
        <taxon>Bacteria</taxon>
        <taxon>Bacillati</taxon>
        <taxon>Bacillota</taxon>
        <taxon>Clostridia</taxon>
        <taxon>Eubacteriales</taxon>
        <taxon>Clostridiaceae</taxon>
        <taxon>Clostridium</taxon>
    </lineage>
</organism>
<evidence type="ECO:0000259" key="2">
    <source>
        <dbReference type="Pfam" id="PF25425"/>
    </source>
</evidence>
<dbReference type="InterPro" id="IPR057359">
    <property type="entry name" value="YfjL_N"/>
</dbReference>
<evidence type="ECO:0000256" key="1">
    <source>
        <dbReference type="SAM" id="Phobius"/>
    </source>
</evidence>
<protein>
    <recommendedName>
        <fullName evidence="2">YfjL-like N-terminal domain-containing protein</fullName>
    </recommendedName>
</protein>
<keyword evidence="1" id="KW-0812">Transmembrane</keyword>
<dbReference type="InterPro" id="IPR024052">
    <property type="entry name" value="Phosphopentomutase_DeoB_cap_sf"/>
</dbReference>
<gene>
    <name evidence="3" type="ORF">SAMN02745207_03989</name>
</gene>
<feature type="transmembrane region" description="Helical" evidence="1">
    <location>
        <begin position="6"/>
        <end position="29"/>
    </location>
</feature>
<proteinExistence type="predicted"/>
<keyword evidence="1" id="KW-0472">Membrane</keyword>
<name>A0A1M5XW99_9CLOT</name>
<dbReference type="AlphaFoldDB" id="A0A1M5XW99"/>
<evidence type="ECO:0000313" key="4">
    <source>
        <dbReference type="Proteomes" id="UP000184447"/>
    </source>
</evidence>